<name>A0A1Q9CTX7_SYMMI</name>
<proteinExistence type="predicted"/>
<comment type="caution">
    <text evidence="1">The sequence shown here is derived from an EMBL/GenBank/DDBJ whole genome shotgun (WGS) entry which is preliminary data.</text>
</comment>
<evidence type="ECO:0000313" key="1">
    <source>
        <dbReference type="EMBL" id="OLP86347.1"/>
    </source>
</evidence>
<evidence type="ECO:0000313" key="2">
    <source>
        <dbReference type="Proteomes" id="UP000186817"/>
    </source>
</evidence>
<sequence length="87" mass="9884">MHLNVKPRFKVTDDATTFILFRFCIRKFASRECQTRLKNYGYRSGFRRNVSSHRKIGSWSTLELSSSAVSIEQRVTPGSARLALSGG</sequence>
<dbReference type="AlphaFoldDB" id="A0A1Q9CTX7"/>
<accession>A0A1Q9CTX7</accession>
<dbReference type="EMBL" id="LSRX01000920">
    <property type="protein sequence ID" value="OLP86347.1"/>
    <property type="molecule type" value="Genomic_DNA"/>
</dbReference>
<protein>
    <submittedName>
        <fullName evidence="1">Uncharacterized protein</fullName>
    </submittedName>
</protein>
<organism evidence="1 2">
    <name type="scientific">Symbiodinium microadriaticum</name>
    <name type="common">Dinoflagellate</name>
    <name type="synonym">Zooxanthella microadriatica</name>
    <dbReference type="NCBI Taxonomy" id="2951"/>
    <lineage>
        <taxon>Eukaryota</taxon>
        <taxon>Sar</taxon>
        <taxon>Alveolata</taxon>
        <taxon>Dinophyceae</taxon>
        <taxon>Suessiales</taxon>
        <taxon>Symbiodiniaceae</taxon>
        <taxon>Symbiodinium</taxon>
    </lineage>
</organism>
<reference evidence="1 2" key="1">
    <citation type="submission" date="2016-02" db="EMBL/GenBank/DDBJ databases">
        <title>Genome analysis of coral dinoflagellate symbionts highlights evolutionary adaptations to a symbiotic lifestyle.</title>
        <authorList>
            <person name="Aranda M."/>
            <person name="Li Y."/>
            <person name="Liew Y.J."/>
            <person name="Baumgarten S."/>
            <person name="Simakov O."/>
            <person name="Wilson M."/>
            <person name="Piel J."/>
            <person name="Ashoor H."/>
            <person name="Bougouffa S."/>
            <person name="Bajic V.B."/>
            <person name="Ryu T."/>
            <person name="Ravasi T."/>
            <person name="Bayer T."/>
            <person name="Micklem G."/>
            <person name="Kim H."/>
            <person name="Bhak J."/>
            <person name="Lajeunesse T.C."/>
            <person name="Voolstra C.R."/>
        </authorList>
    </citation>
    <scope>NUCLEOTIDE SEQUENCE [LARGE SCALE GENOMIC DNA]</scope>
    <source>
        <strain evidence="1 2">CCMP2467</strain>
    </source>
</reference>
<dbReference type="Proteomes" id="UP000186817">
    <property type="component" value="Unassembled WGS sequence"/>
</dbReference>
<keyword evidence="2" id="KW-1185">Reference proteome</keyword>
<gene>
    <name evidence="1" type="ORF">AK812_SmicGene32539</name>
</gene>